<evidence type="ECO:0000256" key="2">
    <source>
        <dbReference type="ARBA" id="ARBA00009530"/>
    </source>
</evidence>
<evidence type="ECO:0000256" key="6">
    <source>
        <dbReference type="SAM" id="Phobius"/>
    </source>
</evidence>
<evidence type="ECO:0000256" key="1">
    <source>
        <dbReference type="ARBA" id="ARBA00004370"/>
    </source>
</evidence>
<dbReference type="InterPro" id="IPR000612">
    <property type="entry name" value="PMP3"/>
</dbReference>
<feature type="transmembrane region" description="Helical" evidence="6">
    <location>
        <begin position="7"/>
        <end position="27"/>
    </location>
</feature>
<evidence type="ECO:0000313" key="7">
    <source>
        <dbReference type="Proteomes" id="UP000887566"/>
    </source>
</evidence>
<sequence>MCKGRPACSDILKMILCLLLPPIAVLLDQGCNIQFLINIVLTILGYIPGIIHAIWAIWFRTPTVVYRGPV</sequence>
<dbReference type="Pfam" id="PF01679">
    <property type="entry name" value="Pmp3"/>
    <property type="match status" value="1"/>
</dbReference>
<comment type="subcellular location">
    <subcellularLocation>
        <location evidence="1">Membrane</location>
    </subcellularLocation>
</comment>
<evidence type="ECO:0000256" key="3">
    <source>
        <dbReference type="ARBA" id="ARBA00022692"/>
    </source>
</evidence>
<dbReference type="PANTHER" id="PTHR21659">
    <property type="entry name" value="HYDROPHOBIC PROTEIN RCI2 LOW TEMPERATURE AND SALT RESPONSIVE PROTEIN LTI6 -RELATED"/>
    <property type="match status" value="1"/>
</dbReference>
<dbReference type="Proteomes" id="UP000887566">
    <property type="component" value="Unplaced"/>
</dbReference>
<keyword evidence="5 6" id="KW-0472">Membrane</keyword>
<dbReference type="WBParaSite" id="PSAMB.scaffold219size64458.g3429.t1">
    <property type="protein sequence ID" value="PSAMB.scaffold219size64458.g3429.t1"/>
    <property type="gene ID" value="PSAMB.scaffold219size64458.g3429"/>
</dbReference>
<organism evidence="7 8">
    <name type="scientific">Plectus sambesii</name>
    <dbReference type="NCBI Taxonomy" id="2011161"/>
    <lineage>
        <taxon>Eukaryota</taxon>
        <taxon>Metazoa</taxon>
        <taxon>Ecdysozoa</taxon>
        <taxon>Nematoda</taxon>
        <taxon>Chromadorea</taxon>
        <taxon>Plectida</taxon>
        <taxon>Plectina</taxon>
        <taxon>Plectoidea</taxon>
        <taxon>Plectidae</taxon>
        <taxon>Plectus</taxon>
    </lineage>
</organism>
<comment type="similarity">
    <text evidence="2">Belongs to the UPF0057 (PMP3) family.</text>
</comment>
<dbReference type="PROSITE" id="PS01309">
    <property type="entry name" value="UPF0057"/>
    <property type="match status" value="1"/>
</dbReference>
<dbReference type="AlphaFoldDB" id="A0A914VMW4"/>
<name>A0A914VMW4_9BILA</name>
<protein>
    <submittedName>
        <fullName evidence="8">Plasma membrane proteolipid 3</fullName>
    </submittedName>
</protein>
<keyword evidence="4 6" id="KW-1133">Transmembrane helix</keyword>
<proteinExistence type="inferred from homology"/>
<evidence type="ECO:0000256" key="5">
    <source>
        <dbReference type="ARBA" id="ARBA00023136"/>
    </source>
</evidence>
<accession>A0A914VMW4</accession>
<keyword evidence="3 6" id="KW-0812">Transmembrane</keyword>
<dbReference type="GO" id="GO:0016020">
    <property type="term" value="C:membrane"/>
    <property type="evidence" value="ECO:0007669"/>
    <property type="project" value="UniProtKB-SubCell"/>
</dbReference>
<evidence type="ECO:0000256" key="4">
    <source>
        <dbReference type="ARBA" id="ARBA00022989"/>
    </source>
</evidence>
<evidence type="ECO:0000313" key="8">
    <source>
        <dbReference type="WBParaSite" id="PSAMB.scaffold219size64458.g3429.t1"/>
    </source>
</evidence>
<keyword evidence="7" id="KW-1185">Reference proteome</keyword>
<feature type="transmembrane region" description="Helical" evidence="6">
    <location>
        <begin position="33"/>
        <end position="58"/>
    </location>
</feature>
<reference evidence="8" key="1">
    <citation type="submission" date="2022-11" db="UniProtKB">
        <authorList>
            <consortium name="WormBaseParasite"/>
        </authorList>
    </citation>
    <scope>IDENTIFICATION</scope>
</reference>
<dbReference type="PANTHER" id="PTHR21659:SF42">
    <property type="entry name" value="UPF0057 MEMBRANE PROTEIN ZK632.10-RELATED"/>
    <property type="match status" value="1"/>
</dbReference>